<dbReference type="CDD" id="cd00090">
    <property type="entry name" value="HTH_ARSR"/>
    <property type="match status" value="1"/>
</dbReference>
<dbReference type="InterPro" id="IPR036390">
    <property type="entry name" value="WH_DNA-bd_sf"/>
</dbReference>
<dbReference type="Gene3D" id="1.10.10.10">
    <property type="entry name" value="Winged helix-like DNA-binding domain superfamily/Winged helix DNA-binding domain"/>
    <property type="match status" value="1"/>
</dbReference>
<dbReference type="Proteomes" id="UP001595660">
    <property type="component" value="Unassembled WGS sequence"/>
</dbReference>
<accession>A0ABD5NFS4</accession>
<protein>
    <submittedName>
        <fullName evidence="3">Helix-turn-helix transcriptional regulator</fullName>
    </submittedName>
</protein>
<comment type="caution">
    <text evidence="3">The sequence shown here is derived from an EMBL/GenBank/DDBJ whole genome shotgun (WGS) entry which is preliminary data.</text>
</comment>
<dbReference type="Pfam" id="PF03551">
    <property type="entry name" value="PadR"/>
    <property type="match status" value="1"/>
</dbReference>
<dbReference type="SUPFAM" id="SSF46785">
    <property type="entry name" value="Winged helix' DNA-binding domain"/>
    <property type="match status" value="1"/>
</dbReference>
<dbReference type="InterPro" id="IPR011991">
    <property type="entry name" value="ArsR-like_HTH"/>
</dbReference>
<dbReference type="EMBL" id="JBHRWN010000002">
    <property type="protein sequence ID" value="MFC3477937.1"/>
    <property type="molecule type" value="Genomic_DNA"/>
</dbReference>
<dbReference type="GeneID" id="69119070"/>
<proteinExistence type="predicted"/>
<name>A0ABD5NFS4_9EURY</name>
<sequence length="69" mass="7995">MRETKREILQRIGQESTWGYNLADELDLTPQTVYSHLDDLEEAEYIEQSGEESGRTIFSLTEKGKSEIE</sequence>
<gene>
    <name evidence="3" type="ORF">ACFOKC_09375</name>
</gene>
<feature type="region of interest" description="Disordered" evidence="1">
    <location>
        <begin position="47"/>
        <end position="69"/>
    </location>
</feature>
<keyword evidence="4" id="KW-1185">Reference proteome</keyword>
<evidence type="ECO:0000313" key="4">
    <source>
        <dbReference type="Proteomes" id="UP001595660"/>
    </source>
</evidence>
<dbReference type="InterPro" id="IPR036388">
    <property type="entry name" value="WH-like_DNA-bd_sf"/>
</dbReference>
<evidence type="ECO:0000259" key="2">
    <source>
        <dbReference type="Pfam" id="PF03551"/>
    </source>
</evidence>
<dbReference type="RefSeq" id="WP_232570944.1">
    <property type="nucleotide sequence ID" value="NZ_CP089466.1"/>
</dbReference>
<reference evidence="3 4" key="1">
    <citation type="journal article" date="2019" name="Int. J. Syst. Evol. Microbiol.">
        <title>The Global Catalogue of Microorganisms (GCM) 10K type strain sequencing project: providing services to taxonomists for standard genome sequencing and annotation.</title>
        <authorList>
            <consortium name="The Broad Institute Genomics Platform"/>
            <consortium name="The Broad Institute Genome Sequencing Center for Infectious Disease"/>
            <person name="Wu L."/>
            <person name="Ma J."/>
        </authorList>
    </citation>
    <scope>NUCLEOTIDE SEQUENCE [LARGE SCALE GENOMIC DNA]</scope>
    <source>
        <strain evidence="3 4">CGMCC 1.12562</strain>
    </source>
</reference>
<dbReference type="InterPro" id="IPR005149">
    <property type="entry name" value="Tscrpt_reg_PadR_N"/>
</dbReference>
<dbReference type="AlphaFoldDB" id="A0ABD5NFS4"/>
<evidence type="ECO:0000313" key="3">
    <source>
        <dbReference type="EMBL" id="MFC3477937.1"/>
    </source>
</evidence>
<feature type="domain" description="Transcription regulator PadR N-terminal" evidence="2">
    <location>
        <begin position="8"/>
        <end position="68"/>
    </location>
</feature>
<evidence type="ECO:0000256" key="1">
    <source>
        <dbReference type="SAM" id="MobiDB-lite"/>
    </source>
</evidence>
<organism evidence="3 4">
    <name type="scientific">Halobacterium litoreum</name>
    <dbReference type="NCBI Taxonomy" id="2039234"/>
    <lineage>
        <taxon>Archaea</taxon>
        <taxon>Methanobacteriati</taxon>
        <taxon>Methanobacteriota</taxon>
        <taxon>Stenosarchaea group</taxon>
        <taxon>Halobacteria</taxon>
        <taxon>Halobacteriales</taxon>
        <taxon>Halobacteriaceae</taxon>
        <taxon>Halobacterium</taxon>
    </lineage>
</organism>